<accession>A0AAV1XEA1</accession>
<dbReference type="PROSITE" id="PS50011">
    <property type="entry name" value="PROTEIN_KINASE_DOM"/>
    <property type="match status" value="1"/>
</dbReference>
<evidence type="ECO:0000256" key="8">
    <source>
        <dbReference type="ARBA" id="ARBA00022741"/>
    </source>
</evidence>
<dbReference type="InterPro" id="IPR017441">
    <property type="entry name" value="Protein_kinase_ATP_BS"/>
</dbReference>
<evidence type="ECO:0000256" key="7">
    <source>
        <dbReference type="ARBA" id="ARBA00022729"/>
    </source>
</evidence>
<feature type="transmembrane region" description="Helical" evidence="19">
    <location>
        <begin position="239"/>
        <end position="257"/>
    </location>
</feature>
<evidence type="ECO:0000256" key="10">
    <source>
        <dbReference type="ARBA" id="ARBA00022840"/>
    </source>
</evidence>
<feature type="signal peptide" evidence="20">
    <location>
        <begin position="1"/>
        <end position="27"/>
    </location>
</feature>
<dbReference type="SMART" id="SM00220">
    <property type="entry name" value="S_TKc"/>
    <property type="match status" value="1"/>
</dbReference>
<dbReference type="GO" id="GO:0016020">
    <property type="term" value="C:membrane"/>
    <property type="evidence" value="ECO:0007669"/>
    <property type="project" value="UniProtKB-SubCell"/>
</dbReference>
<keyword evidence="14" id="KW-0675">Receptor</keyword>
<dbReference type="FunFam" id="1.10.510.10:FF:000590">
    <property type="entry name" value="PR5-like receptor kinase"/>
    <property type="match status" value="1"/>
</dbReference>
<dbReference type="Gene3D" id="1.10.510.10">
    <property type="entry name" value="Transferase(Phosphotransferase) domain 1"/>
    <property type="match status" value="1"/>
</dbReference>
<dbReference type="InterPro" id="IPR008271">
    <property type="entry name" value="Ser/Thr_kinase_AS"/>
</dbReference>
<dbReference type="Pfam" id="PF13947">
    <property type="entry name" value="GUB_WAK_bind"/>
    <property type="match status" value="1"/>
</dbReference>
<evidence type="ECO:0000256" key="19">
    <source>
        <dbReference type="SAM" id="Phobius"/>
    </source>
</evidence>
<feature type="binding site" evidence="18">
    <location>
        <position position="323"/>
    </location>
    <ligand>
        <name>ATP</name>
        <dbReference type="ChEBI" id="CHEBI:30616"/>
    </ligand>
</feature>
<evidence type="ECO:0000256" key="18">
    <source>
        <dbReference type="PROSITE-ProRule" id="PRU10141"/>
    </source>
</evidence>
<keyword evidence="4" id="KW-0245">EGF-like domain</keyword>
<dbReference type="GO" id="GO:0004674">
    <property type="term" value="F:protein serine/threonine kinase activity"/>
    <property type="evidence" value="ECO:0007669"/>
    <property type="project" value="UniProtKB-KW"/>
</dbReference>
<dbReference type="InterPro" id="IPR025287">
    <property type="entry name" value="WAK_GUB"/>
</dbReference>
<reference evidence="22 23" key="1">
    <citation type="submission" date="2024-03" db="EMBL/GenBank/DDBJ databases">
        <authorList>
            <person name="Martinez-Hernandez J."/>
        </authorList>
    </citation>
    <scope>NUCLEOTIDE SEQUENCE [LARGE SCALE GENOMIC DNA]</scope>
</reference>
<dbReference type="PROSITE" id="PS00107">
    <property type="entry name" value="PROTEIN_KINASE_ATP"/>
    <property type="match status" value="1"/>
</dbReference>
<dbReference type="AlphaFoldDB" id="A0AAV1XEA1"/>
<keyword evidence="3" id="KW-0723">Serine/threonine-protein kinase</keyword>
<keyword evidence="13" id="KW-1015">Disulfide bond</keyword>
<feature type="chain" id="PRO_5043550477" description="non-specific serine/threonine protein kinase" evidence="20">
    <location>
        <begin position="28"/>
        <end position="610"/>
    </location>
</feature>
<dbReference type="InterPro" id="IPR000719">
    <property type="entry name" value="Prot_kinase_dom"/>
</dbReference>
<evidence type="ECO:0000256" key="17">
    <source>
        <dbReference type="ARBA" id="ARBA00048679"/>
    </source>
</evidence>
<keyword evidence="12 19" id="KW-0472">Membrane</keyword>
<keyword evidence="23" id="KW-1185">Reference proteome</keyword>
<dbReference type="Pfam" id="PF00069">
    <property type="entry name" value="Pkinase"/>
    <property type="match status" value="1"/>
</dbReference>
<dbReference type="PROSITE" id="PS00108">
    <property type="entry name" value="PROTEIN_KINASE_ST"/>
    <property type="match status" value="1"/>
</dbReference>
<evidence type="ECO:0000313" key="22">
    <source>
        <dbReference type="EMBL" id="CAL0319500.1"/>
    </source>
</evidence>
<dbReference type="InterPro" id="IPR045874">
    <property type="entry name" value="LRK10/LRL21-25-like"/>
</dbReference>
<evidence type="ECO:0000256" key="15">
    <source>
        <dbReference type="ARBA" id="ARBA00023180"/>
    </source>
</evidence>
<dbReference type="EC" id="2.7.11.1" evidence="2"/>
<dbReference type="GO" id="GO:0030247">
    <property type="term" value="F:polysaccharide binding"/>
    <property type="evidence" value="ECO:0007669"/>
    <property type="project" value="InterPro"/>
</dbReference>
<dbReference type="Gene3D" id="3.30.200.20">
    <property type="entry name" value="Phosphorylase Kinase, domain 1"/>
    <property type="match status" value="1"/>
</dbReference>
<dbReference type="FunFam" id="3.30.200.20:FF:000059">
    <property type="entry name" value="S-receptor-like serine/threonine-protein kinase"/>
    <property type="match status" value="1"/>
</dbReference>
<evidence type="ECO:0000256" key="6">
    <source>
        <dbReference type="ARBA" id="ARBA00022692"/>
    </source>
</evidence>
<evidence type="ECO:0000256" key="11">
    <source>
        <dbReference type="ARBA" id="ARBA00022989"/>
    </source>
</evidence>
<evidence type="ECO:0000256" key="5">
    <source>
        <dbReference type="ARBA" id="ARBA00022679"/>
    </source>
</evidence>
<evidence type="ECO:0000256" key="9">
    <source>
        <dbReference type="ARBA" id="ARBA00022777"/>
    </source>
</evidence>
<evidence type="ECO:0000256" key="20">
    <source>
        <dbReference type="SAM" id="SignalP"/>
    </source>
</evidence>
<comment type="catalytic activity">
    <reaction evidence="16">
        <text>L-threonyl-[protein] + ATP = O-phospho-L-threonyl-[protein] + ADP + H(+)</text>
        <dbReference type="Rhea" id="RHEA:46608"/>
        <dbReference type="Rhea" id="RHEA-COMP:11060"/>
        <dbReference type="Rhea" id="RHEA-COMP:11605"/>
        <dbReference type="ChEBI" id="CHEBI:15378"/>
        <dbReference type="ChEBI" id="CHEBI:30013"/>
        <dbReference type="ChEBI" id="CHEBI:30616"/>
        <dbReference type="ChEBI" id="CHEBI:61977"/>
        <dbReference type="ChEBI" id="CHEBI:456216"/>
        <dbReference type="EC" id="2.7.11.1"/>
    </reaction>
</comment>
<dbReference type="GO" id="GO:0005524">
    <property type="term" value="F:ATP binding"/>
    <property type="evidence" value="ECO:0007669"/>
    <property type="project" value="UniProtKB-UniRule"/>
</dbReference>
<evidence type="ECO:0000256" key="3">
    <source>
        <dbReference type="ARBA" id="ARBA00022527"/>
    </source>
</evidence>
<protein>
    <recommendedName>
        <fullName evidence="2">non-specific serine/threonine protein kinase</fullName>
        <ecNumber evidence="2">2.7.11.1</ecNumber>
    </recommendedName>
</protein>
<dbReference type="Proteomes" id="UP001497480">
    <property type="component" value="Unassembled WGS sequence"/>
</dbReference>
<evidence type="ECO:0000256" key="12">
    <source>
        <dbReference type="ARBA" id="ARBA00023136"/>
    </source>
</evidence>
<evidence type="ECO:0000259" key="21">
    <source>
        <dbReference type="PROSITE" id="PS50011"/>
    </source>
</evidence>
<name>A0AAV1XEA1_LUPLU</name>
<organism evidence="22 23">
    <name type="scientific">Lupinus luteus</name>
    <name type="common">European yellow lupine</name>
    <dbReference type="NCBI Taxonomy" id="3873"/>
    <lineage>
        <taxon>Eukaryota</taxon>
        <taxon>Viridiplantae</taxon>
        <taxon>Streptophyta</taxon>
        <taxon>Embryophyta</taxon>
        <taxon>Tracheophyta</taxon>
        <taxon>Spermatophyta</taxon>
        <taxon>Magnoliopsida</taxon>
        <taxon>eudicotyledons</taxon>
        <taxon>Gunneridae</taxon>
        <taxon>Pentapetalae</taxon>
        <taxon>rosids</taxon>
        <taxon>fabids</taxon>
        <taxon>Fabales</taxon>
        <taxon>Fabaceae</taxon>
        <taxon>Papilionoideae</taxon>
        <taxon>50 kb inversion clade</taxon>
        <taxon>genistoids sensu lato</taxon>
        <taxon>core genistoids</taxon>
        <taxon>Genisteae</taxon>
        <taxon>Lupinus</taxon>
    </lineage>
</organism>
<dbReference type="EMBL" id="CAXHTB010000014">
    <property type="protein sequence ID" value="CAL0319500.1"/>
    <property type="molecule type" value="Genomic_DNA"/>
</dbReference>
<evidence type="ECO:0000256" key="14">
    <source>
        <dbReference type="ARBA" id="ARBA00023170"/>
    </source>
</evidence>
<comment type="subcellular location">
    <subcellularLocation>
        <location evidence="1">Membrane</location>
        <topology evidence="1">Single-pass type I membrane protein</topology>
    </subcellularLocation>
</comment>
<keyword evidence="8 18" id="KW-0547">Nucleotide-binding</keyword>
<keyword evidence="15" id="KW-0325">Glycoprotein</keyword>
<evidence type="ECO:0000256" key="4">
    <source>
        <dbReference type="ARBA" id="ARBA00022536"/>
    </source>
</evidence>
<keyword evidence="9" id="KW-0418">Kinase</keyword>
<evidence type="ECO:0000256" key="16">
    <source>
        <dbReference type="ARBA" id="ARBA00047899"/>
    </source>
</evidence>
<keyword evidence="6 19" id="KW-0812">Transmembrane</keyword>
<comment type="catalytic activity">
    <reaction evidence="17">
        <text>L-seryl-[protein] + ATP = O-phospho-L-seryl-[protein] + ADP + H(+)</text>
        <dbReference type="Rhea" id="RHEA:17989"/>
        <dbReference type="Rhea" id="RHEA-COMP:9863"/>
        <dbReference type="Rhea" id="RHEA-COMP:11604"/>
        <dbReference type="ChEBI" id="CHEBI:15378"/>
        <dbReference type="ChEBI" id="CHEBI:29999"/>
        <dbReference type="ChEBI" id="CHEBI:30616"/>
        <dbReference type="ChEBI" id="CHEBI:83421"/>
        <dbReference type="ChEBI" id="CHEBI:456216"/>
        <dbReference type="EC" id="2.7.11.1"/>
    </reaction>
</comment>
<gene>
    <name evidence="22" type="ORF">LLUT_LOCUS20560</name>
</gene>
<comment type="caution">
    <text evidence="22">The sequence shown here is derived from an EMBL/GenBank/DDBJ whole genome shotgun (WGS) entry which is preliminary data.</text>
</comment>
<evidence type="ECO:0000256" key="1">
    <source>
        <dbReference type="ARBA" id="ARBA00004479"/>
    </source>
</evidence>
<feature type="domain" description="Protein kinase" evidence="21">
    <location>
        <begin position="295"/>
        <end position="581"/>
    </location>
</feature>
<evidence type="ECO:0000313" key="23">
    <source>
        <dbReference type="Proteomes" id="UP001497480"/>
    </source>
</evidence>
<keyword evidence="10 18" id="KW-0067">ATP-binding</keyword>
<proteinExistence type="predicted"/>
<keyword evidence="5" id="KW-0808">Transferase</keyword>
<evidence type="ECO:0000256" key="2">
    <source>
        <dbReference type="ARBA" id="ARBA00012513"/>
    </source>
</evidence>
<keyword evidence="11 19" id="KW-1133">Transmembrane helix</keyword>
<dbReference type="PANTHER" id="PTHR27009">
    <property type="entry name" value="RUST RESISTANCE KINASE LR10-RELATED"/>
    <property type="match status" value="1"/>
</dbReference>
<sequence length="610" mass="68960">MGTILLIISSSIGLFFMLCFNLHLALGFDVCPDLSCGSKVIRFPFKIKGKTQQHCGYPGFDLVCTANNETVIELPSSVKLSVKDIDYKMQTIVLHDTNECLISQLHKLTLVSSNFQFIDKTSEDYNFFNCSLADRDLSYYYMVPCLTTTNSQLYAIPSDKMIESMSLSLCTKMFNISSFPSDFLDKDNALELLWSEPNCKDCESNRNRCGWKNYGVNNETQCIVNHKGSSKKVPVTTGSVLGSLFVIFLVCAVYHFYDSYTIRKEKQAIFDKFLEDYEALKPTRYSYAELKRITNNFADKLGEGAYGVVFKGSVSKEFIVAVKMLNNSQGNGEEFINEVSTMGRIHHVNIVRMIGFCADGFRRALIYEFMPNGSLKNFKNSPNNKKSFLGWQKLHEITLGIAKGIEYLHQGCDQRIVHFDIKPQNVLLDNNFTPKICDFGLSKLCSKEQSLVSMTTARGTLGYIAPEVFSRNFGSVSYKSDIYSYGMMMLETIGGRKITEENEENTSHVYYPEWIYNLLEEGEEMRIHIDDEGDAKIARKLAIVGLCCIQWHAAHRPSMQMVIQMLEGTEDRLQVPPNPFASSGPRRKIGSAGMAARQLNQGLEAIQELE</sequence>
<dbReference type="SUPFAM" id="SSF56112">
    <property type="entry name" value="Protein kinase-like (PK-like)"/>
    <property type="match status" value="1"/>
</dbReference>
<dbReference type="InterPro" id="IPR011009">
    <property type="entry name" value="Kinase-like_dom_sf"/>
</dbReference>
<evidence type="ECO:0000256" key="13">
    <source>
        <dbReference type="ARBA" id="ARBA00023157"/>
    </source>
</evidence>
<keyword evidence="7 20" id="KW-0732">Signal</keyword>